<evidence type="ECO:0000313" key="1">
    <source>
        <dbReference type="EMBL" id="EKK01954.1"/>
    </source>
</evidence>
<organism evidence="1 2">
    <name type="scientific">Rhodopirellula baltica SH28</name>
    <dbReference type="NCBI Taxonomy" id="993517"/>
    <lineage>
        <taxon>Bacteria</taxon>
        <taxon>Pseudomonadati</taxon>
        <taxon>Planctomycetota</taxon>
        <taxon>Planctomycetia</taxon>
        <taxon>Pirellulales</taxon>
        <taxon>Pirellulaceae</taxon>
        <taxon>Rhodopirellula</taxon>
    </lineage>
</organism>
<reference evidence="1 2" key="1">
    <citation type="journal article" date="2013" name="Mar. Genomics">
        <title>Expression of sulfatases in Rhodopirellula baltica and the diversity of sulfatases in the genus Rhodopirellula.</title>
        <authorList>
            <person name="Wegner C.E."/>
            <person name="Richter-Heitmann T."/>
            <person name="Klindworth A."/>
            <person name="Klockow C."/>
            <person name="Richter M."/>
            <person name="Achstetter T."/>
            <person name="Glockner F.O."/>
            <person name="Harder J."/>
        </authorList>
    </citation>
    <scope>NUCLEOTIDE SEQUENCE [LARGE SCALE GENOMIC DNA]</scope>
    <source>
        <strain evidence="1 2">SH28</strain>
    </source>
</reference>
<dbReference type="PATRIC" id="fig|993517.3.peg.2937"/>
<dbReference type="AlphaFoldDB" id="K5DGJ7"/>
<dbReference type="Proteomes" id="UP000007993">
    <property type="component" value="Unassembled WGS sequence"/>
</dbReference>
<proteinExistence type="predicted"/>
<gene>
    <name evidence="1" type="ORF">RBSH_02720</name>
</gene>
<name>K5DGJ7_RHOBT</name>
<protein>
    <submittedName>
        <fullName evidence="1">Uncharacterized protein</fullName>
    </submittedName>
</protein>
<sequence>MLHRLSEGIATRSRWAPMKERIEVQTKKLLSRTNLRIEASVISRMKMMSQAE</sequence>
<dbReference type="EMBL" id="AMCW01000075">
    <property type="protein sequence ID" value="EKK01954.1"/>
    <property type="molecule type" value="Genomic_DNA"/>
</dbReference>
<comment type="caution">
    <text evidence="1">The sequence shown here is derived from an EMBL/GenBank/DDBJ whole genome shotgun (WGS) entry which is preliminary data.</text>
</comment>
<evidence type="ECO:0000313" key="2">
    <source>
        <dbReference type="Proteomes" id="UP000007993"/>
    </source>
</evidence>
<accession>K5DGJ7</accession>